<dbReference type="HAMAP" id="MF_01080">
    <property type="entry name" value="TruB_bact"/>
    <property type="match status" value="1"/>
</dbReference>
<comment type="catalytic activity">
    <reaction evidence="1 5">
        <text>uridine(55) in tRNA = pseudouridine(55) in tRNA</text>
        <dbReference type="Rhea" id="RHEA:42532"/>
        <dbReference type="Rhea" id="RHEA-COMP:10101"/>
        <dbReference type="Rhea" id="RHEA-COMP:10102"/>
        <dbReference type="ChEBI" id="CHEBI:65314"/>
        <dbReference type="ChEBI" id="CHEBI:65315"/>
        <dbReference type="EC" id="5.4.99.25"/>
    </reaction>
</comment>
<dbReference type="PANTHER" id="PTHR13767">
    <property type="entry name" value="TRNA-PSEUDOURIDINE SYNTHASE"/>
    <property type="match status" value="1"/>
</dbReference>
<name>A0A9D9I9L5_9SPIO</name>
<dbReference type="GO" id="GO:0003723">
    <property type="term" value="F:RNA binding"/>
    <property type="evidence" value="ECO:0007669"/>
    <property type="project" value="InterPro"/>
</dbReference>
<keyword evidence="3 5" id="KW-0819">tRNA processing</keyword>
<feature type="active site" description="Nucleophile" evidence="5">
    <location>
        <position position="26"/>
    </location>
</feature>
<sequence length="264" mass="29117">MTSFRSLSSVKKENRGQKVGHAGTLDSFASGLMIVLIGGATKLTPIFSSFDKEYIAEITFGKETDTLDPEGAVIAEAPVPSREALEAVIPSFMGKQKQVPPVYSAVHVDGKRAYREARSGKDIEMPERDIEITALELLSYESGKAVIRTSVSKGTYIRSLARDIAKRASSRGYLTALRRLRIGPWSLEDKEKSTDELLDMTGLFSVSVLNPSEKTRILNGNIRDNAVLSDTDSTRPYTKLMMDGELFGYGDRTSGRLRIMTRLI</sequence>
<organism evidence="7 8">
    <name type="scientific">Candidatus Ornithospirochaeta stercoravium</name>
    <dbReference type="NCBI Taxonomy" id="2840897"/>
    <lineage>
        <taxon>Bacteria</taxon>
        <taxon>Pseudomonadati</taxon>
        <taxon>Spirochaetota</taxon>
        <taxon>Spirochaetia</taxon>
        <taxon>Spirochaetales</taxon>
        <taxon>Spirochaetaceae</taxon>
        <taxon>Spirochaetaceae incertae sedis</taxon>
        <taxon>Candidatus Ornithospirochaeta</taxon>
    </lineage>
</organism>
<keyword evidence="4 5" id="KW-0413">Isomerase</keyword>
<reference evidence="7" key="2">
    <citation type="journal article" date="2021" name="PeerJ">
        <title>Extensive microbial diversity within the chicken gut microbiome revealed by metagenomics and culture.</title>
        <authorList>
            <person name="Gilroy R."/>
            <person name="Ravi A."/>
            <person name="Getino M."/>
            <person name="Pursley I."/>
            <person name="Horton D.L."/>
            <person name="Alikhan N.F."/>
            <person name="Baker D."/>
            <person name="Gharbi K."/>
            <person name="Hall N."/>
            <person name="Watson M."/>
            <person name="Adriaenssens E.M."/>
            <person name="Foster-Nyarko E."/>
            <person name="Jarju S."/>
            <person name="Secka A."/>
            <person name="Antonio M."/>
            <person name="Oren A."/>
            <person name="Chaudhuri R.R."/>
            <person name="La Ragione R."/>
            <person name="Hildebrand F."/>
            <person name="Pallen M.J."/>
        </authorList>
    </citation>
    <scope>NUCLEOTIDE SEQUENCE</scope>
    <source>
        <strain evidence="7">14700</strain>
    </source>
</reference>
<dbReference type="EMBL" id="JADIMF010000002">
    <property type="protein sequence ID" value="MBO8468186.1"/>
    <property type="molecule type" value="Genomic_DNA"/>
</dbReference>
<dbReference type="PANTHER" id="PTHR13767:SF2">
    <property type="entry name" value="PSEUDOURIDYLATE SYNTHASE TRUB1"/>
    <property type="match status" value="1"/>
</dbReference>
<evidence type="ECO:0000313" key="8">
    <source>
        <dbReference type="Proteomes" id="UP000810292"/>
    </source>
</evidence>
<dbReference type="AlphaFoldDB" id="A0A9D9I9L5"/>
<dbReference type="InterPro" id="IPR002501">
    <property type="entry name" value="PsdUridine_synth_N"/>
</dbReference>
<feature type="domain" description="Pseudouridine synthase II N-terminal" evidence="6">
    <location>
        <begin position="15"/>
        <end position="157"/>
    </location>
</feature>
<gene>
    <name evidence="5 7" type="primary">truB</name>
    <name evidence="7" type="ORF">IAA72_00185</name>
</gene>
<protein>
    <recommendedName>
        <fullName evidence="5">tRNA pseudouridine synthase B</fullName>
        <ecNumber evidence="5">5.4.99.25</ecNumber>
    </recommendedName>
    <alternativeName>
        <fullName evidence="5">tRNA pseudouridine(55) synthase</fullName>
        <shortName evidence="5">Psi55 synthase</shortName>
    </alternativeName>
    <alternativeName>
        <fullName evidence="5">tRNA pseudouridylate synthase</fullName>
    </alternativeName>
    <alternativeName>
        <fullName evidence="5">tRNA-uridine isomerase</fullName>
    </alternativeName>
</protein>
<dbReference type="InterPro" id="IPR020103">
    <property type="entry name" value="PsdUridine_synth_cat_dom_sf"/>
</dbReference>
<dbReference type="Proteomes" id="UP000810292">
    <property type="component" value="Unassembled WGS sequence"/>
</dbReference>
<dbReference type="GO" id="GO:0160148">
    <property type="term" value="F:tRNA pseudouridine(55) synthase activity"/>
    <property type="evidence" value="ECO:0007669"/>
    <property type="project" value="UniProtKB-EC"/>
</dbReference>
<dbReference type="GO" id="GO:0031119">
    <property type="term" value="P:tRNA pseudouridine synthesis"/>
    <property type="evidence" value="ECO:0007669"/>
    <property type="project" value="UniProtKB-UniRule"/>
</dbReference>
<reference evidence="7" key="1">
    <citation type="submission" date="2020-10" db="EMBL/GenBank/DDBJ databases">
        <authorList>
            <person name="Gilroy R."/>
        </authorList>
    </citation>
    <scope>NUCLEOTIDE SEQUENCE</scope>
    <source>
        <strain evidence="7">14700</strain>
    </source>
</reference>
<evidence type="ECO:0000256" key="1">
    <source>
        <dbReference type="ARBA" id="ARBA00000385"/>
    </source>
</evidence>
<evidence type="ECO:0000256" key="4">
    <source>
        <dbReference type="ARBA" id="ARBA00023235"/>
    </source>
</evidence>
<dbReference type="EC" id="5.4.99.25" evidence="5"/>
<evidence type="ECO:0000313" key="7">
    <source>
        <dbReference type="EMBL" id="MBO8468186.1"/>
    </source>
</evidence>
<evidence type="ECO:0000256" key="3">
    <source>
        <dbReference type="ARBA" id="ARBA00022694"/>
    </source>
</evidence>
<dbReference type="NCBIfam" id="TIGR00431">
    <property type="entry name" value="TruB"/>
    <property type="match status" value="1"/>
</dbReference>
<dbReference type="CDD" id="cd02573">
    <property type="entry name" value="PseudoU_synth_EcTruB"/>
    <property type="match status" value="1"/>
</dbReference>
<comment type="similarity">
    <text evidence="2 5">Belongs to the pseudouridine synthase TruB family. Type 1 subfamily.</text>
</comment>
<accession>A0A9D9I9L5</accession>
<evidence type="ECO:0000259" key="6">
    <source>
        <dbReference type="Pfam" id="PF01509"/>
    </source>
</evidence>
<comment type="caution">
    <text evidence="7">The sequence shown here is derived from an EMBL/GenBank/DDBJ whole genome shotgun (WGS) entry which is preliminary data.</text>
</comment>
<comment type="function">
    <text evidence="5">Responsible for synthesis of pseudouridine from uracil-55 in the psi GC loop of transfer RNAs.</text>
</comment>
<dbReference type="InterPro" id="IPR014780">
    <property type="entry name" value="tRNA_psdUridine_synth_TruB"/>
</dbReference>
<dbReference type="GO" id="GO:1990481">
    <property type="term" value="P:mRNA pseudouridine synthesis"/>
    <property type="evidence" value="ECO:0007669"/>
    <property type="project" value="TreeGrafter"/>
</dbReference>
<dbReference type="Gene3D" id="3.30.2350.10">
    <property type="entry name" value="Pseudouridine synthase"/>
    <property type="match status" value="1"/>
</dbReference>
<proteinExistence type="inferred from homology"/>
<evidence type="ECO:0000256" key="2">
    <source>
        <dbReference type="ARBA" id="ARBA00005642"/>
    </source>
</evidence>
<dbReference type="SUPFAM" id="SSF55120">
    <property type="entry name" value="Pseudouridine synthase"/>
    <property type="match status" value="1"/>
</dbReference>
<dbReference type="Pfam" id="PF01509">
    <property type="entry name" value="TruB_N"/>
    <property type="match status" value="1"/>
</dbReference>
<evidence type="ECO:0000256" key="5">
    <source>
        <dbReference type="HAMAP-Rule" id="MF_01080"/>
    </source>
</evidence>